<dbReference type="AlphaFoldDB" id="A0A061AUA9"/>
<proteinExistence type="predicted"/>
<sequence length="255" mass="27925">MSGLSLAGSTGGASTATAPPPYQAVSMSAGSAGRRAVPARRSSIEDKLAPLGKYDLVILVDDSPSMIDYWDETRTALMGVVEACGKYDRDGIDLYFMNNEDRKLENVIDTKVVARAFREIEPFGSTPTGVVMDEILRDYVERVEDARQTKERVKPLLLLVLTDGRADDTDLVRDVIVEMAQRLDEVRAPPYQLGIQFIQIGDDPDARAFLQELDDDLKPQLGVRDMVDTTPYGGQITPEFLLKAALGAVVKSIDG</sequence>
<name>A0A061AUA9_RHOTO</name>
<organism evidence="3">
    <name type="scientific">Rhodotorula toruloides</name>
    <name type="common">Yeast</name>
    <name type="synonym">Rhodosporidium toruloides</name>
    <dbReference type="NCBI Taxonomy" id="5286"/>
    <lineage>
        <taxon>Eukaryota</taxon>
        <taxon>Fungi</taxon>
        <taxon>Dikarya</taxon>
        <taxon>Basidiomycota</taxon>
        <taxon>Pucciniomycotina</taxon>
        <taxon>Microbotryomycetes</taxon>
        <taxon>Sporidiobolales</taxon>
        <taxon>Sporidiobolaceae</taxon>
        <taxon>Rhodotorula</taxon>
    </lineage>
</organism>
<dbReference type="OrthoDB" id="2142040at2759"/>
<feature type="region of interest" description="Disordered" evidence="1">
    <location>
        <begin position="1"/>
        <end position="29"/>
    </location>
</feature>
<dbReference type="PROSITE" id="PS50234">
    <property type="entry name" value="VWFA"/>
    <property type="match status" value="1"/>
</dbReference>
<dbReference type="PANTHER" id="PTHR34706">
    <property type="entry name" value="SLR1338 PROTEIN"/>
    <property type="match status" value="1"/>
</dbReference>
<gene>
    <name evidence="3" type="ORF">RHTO0S_05e07096g</name>
</gene>
<accession>A0A061AUA9</accession>
<dbReference type="Pfam" id="PF00092">
    <property type="entry name" value="VWA"/>
    <property type="match status" value="1"/>
</dbReference>
<dbReference type="InterPro" id="IPR002035">
    <property type="entry name" value="VWF_A"/>
</dbReference>
<feature type="domain" description="VWFA" evidence="2">
    <location>
        <begin position="55"/>
        <end position="213"/>
    </location>
</feature>
<dbReference type="SUPFAM" id="SSF53300">
    <property type="entry name" value="vWA-like"/>
    <property type="match status" value="1"/>
</dbReference>
<reference evidence="3" key="1">
    <citation type="journal article" date="2014" name="Genome Announc.">
        <title>Draft genome sequence of Rhodosporidium toruloides CECT1137, an oleaginous yeast of biotechnological interest.</title>
        <authorList>
            <person name="Morin N."/>
            <person name="Calcas X."/>
            <person name="Devillers H."/>
            <person name="Durrens P."/>
            <person name="Sherman D.J."/>
            <person name="Nicaud J.-M."/>
            <person name="Neuveglise C."/>
        </authorList>
    </citation>
    <scope>NUCLEOTIDE SEQUENCE</scope>
    <source>
        <strain evidence="3">CECT1137</strain>
    </source>
</reference>
<evidence type="ECO:0000256" key="1">
    <source>
        <dbReference type="SAM" id="MobiDB-lite"/>
    </source>
</evidence>
<dbReference type="Gene3D" id="3.40.50.410">
    <property type="entry name" value="von Willebrand factor, type A domain"/>
    <property type="match status" value="1"/>
</dbReference>
<dbReference type="InterPro" id="IPR036465">
    <property type="entry name" value="vWFA_dom_sf"/>
</dbReference>
<evidence type="ECO:0000259" key="2">
    <source>
        <dbReference type="PROSITE" id="PS50234"/>
    </source>
</evidence>
<dbReference type="SMART" id="SM00327">
    <property type="entry name" value="VWA"/>
    <property type="match status" value="1"/>
</dbReference>
<dbReference type="EMBL" id="LK052940">
    <property type="protein sequence ID" value="CDR40768.1"/>
    <property type="molecule type" value="Genomic_DNA"/>
</dbReference>
<protein>
    <submittedName>
        <fullName evidence="3">RHTO0S05e07096g1_1</fullName>
    </submittedName>
</protein>
<evidence type="ECO:0000313" key="3">
    <source>
        <dbReference type="EMBL" id="CDR40768.1"/>
    </source>
</evidence>
<feature type="compositionally biased region" description="Low complexity" evidence="1">
    <location>
        <begin position="1"/>
        <end position="17"/>
    </location>
</feature>
<dbReference type="PANTHER" id="PTHR34706:SF1">
    <property type="entry name" value="VWFA DOMAIN-CONTAINING PROTEIN"/>
    <property type="match status" value="1"/>
</dbReference>